<dbReference type="Gene3D" id="1.10.10.60">
    <property type="entry name" value="Homeodomain-like"/>
    <property type="match status" value="1"/>
</dbReference>
<feature type="domain" description="HTH araC/xylS-type" evidence="4">
    <location>
        <begin position="204"/>
        <end position="302"/>
    </location>
</feature>
<sequence>MTKETNVHQDLPQELSLGRFFGLADAPCLHTRPVRDALFGVTYLDCRVEAHSPRVVTLPKQDCFFLMLYLEDTRHCDLMDDGCEHPLRTYRKGSMCLVDLAEGASIRLYETLQSLAFIIPRALLAEVSEFSSAPAARSLRCLRGTPDDVVFSLGKVLLPLLDQQQFAPSPVLGHVAVAICAHLLHRHGDIKDPQESGFSEFQEKKTTDLWIKDFDNNTELDAMTHAAGLPIAHFSKAFQLAKGQTLQAWLILYRVALAKRYLAEHEHSFHEIASLSGFRDPAHFFDDFTTVTGLSPEVWRKRWLN</sequence>
<organism evidence="5 6">
    <name type="scientific">Rhizobium oryziradicis</name>
    <dbReference type="NCBI Taxonomy" id="1867956"/>
    <lineage>
        <taxon>Bacteria</taxon>
        <taxon>Pseudomonadati</taxon>
        <taxon>Pseudomonadota</taxon>
        <taxon>Alphaproteobacteria</taxon>
        <taxon>Hyphomicrobiales</taxon>
        <taxon>Rhizobiaceae</taxon>
        <taxon>Rhizobium/Agrobacterium group</taxon>
        <taxon>Rhizobium</taxon>
    </lineage>
</organism>
<keyword evidence="6" id="KW-1185">Reference proteome</keyword>
<protein>
    <recommendedName>
        <fullName evidence="4">HTH araC/xylS-type domain-containing protein</fullName>
    </recommendedName>
</protein>
<evidence type="ECO:0000256" key="3">
    <source>
        <dbReference type="ARBA" id="ARBA00023163"/>
    </source>
</evidence>
<dbReference type="SMART" id="SM00342">
    <property type="entry name" value="HTH_ARAC"/>
    <property type="match status" value="1"/>
</dbReference>
<reference evidence="5 6" key="1">
    <citation type="submission" date="2016-09" db="EMBL/GenBank/DDBJ databases">
        <title>Rhizobium oryziradicis sp. nov., isolated from the root of rice.</title>
        <authorList>
            <person name="Zhao J."/>
            <person name="Zhang X."/>
        </authorList>
    </citation>
    <scope>NUCLEOTIDE SEQUENCE [LARGE SCALE GENOMIC DNA]</scope>
    <source>
        <strain evidence="5 6">N19</strain>
    </source>
</reference>
<dbReference type="SUPFAM" id="SSF46689">
    <property type="entry name" value="Homeodomain-like"/>
    <property type="match status" value="1"/>
</dbReference>
<keyword evidence="2" id="KW-0238">DNA-binding</keyword>
<dbReference type="RefSeq" id="WP_075638933.1">
    <property type="nucleotide sequence ID" value="NZ_MKIM01000024.1"/>
</dbReference>
<dbReference type="GO" id="GO:0003700">
    <property type="term" value="F:DNA-binding transcription factor activity"/>
    <property type="evidence" value="ECO:0007669"/>
    <property type="project" value="InterPro"/>
</dbReference>
<dbReference type="EMBL" id="MKIM01000024">
    <property type="protein sequence ID" value="OLP45920.1"/>
    <property type="molecule type" value="Genomic_DNA"/>
</dbReference>
<keyword evidence="1" id="KW-0805">Transcription regulation</keyword>
<evidence type="ECO:0000313" key="5">
    <source>
        <dbReference type="EMBL" id="OLP45920.1"/>
    </source>
</evidence>
<evidence type="ECO:0000259" key="4">
    <source>
        <dbReference type="PROSITE" id="PS01124"/>
    </source>
</evidence>
<comment type="caution">
    <text evidence="5">The sequence shown here is derived from an EMBL/GenBank/DDBJ whole genome shotgun (WGS) entry which is preliminary data.</text>
</comment>
<dbReference type="PROSITE" id="PS00041">
    <property type="entry name" value="HTH_ARAC_FAMILY_1"/>
    <property type="match status" value="1"/>
</dbReference>
<dbReference type="InterPro" id="IPR009057">
    <property type="entry name" value="Homeodomain-like_sf"/>
</dbReference>
<dbReference type="STRING" id="1867956.BJF95_11585"/>
<dbReference type="Pfam" id="PF12833">
    <property type="entry name" value="HTH_18"/>
    <property type="match status" value="1"/>
</dbReference>
<evidence type="ECO:0000256" key="1">
    <source>
        <dbReference type="ARBA" id="ARBA00023015"/>
    </source>
</evidence>
<dbReference type="InterPro" id="IPR050204">
    <property type="entry name" value="AraC_XylS_family_regulators"/>
</dbReference>
<dbReference type="InterPro" id="IPR018060">
    <property type="entry name" value="HTH_AraC"/>
</dbReference>
<accession>A0A1Q8ZV27</accession>
<dbReference type="GO" id="GO:0043565">
    <property type="term" value="F:sequence-specific DNA binding"/>
    <property type="evidence" value="ECO:0007669"/>
    <property type="project" value="InterPro"/>
</dbReference>
<dbReference type="OrthoDB" id="9806208at2"/>
<gene>
    <name evidence="5" type="ORF">BJF95_11585</name>
</gene>
<dbReference type="PANTHER" id="PTHR46796">
    <property type="entry name" value="HTH-TYPE TRANSCRIPTIONAL ACTIVATOR RHAS-RELATED"/>
    <property type="match status" value="1"/>
</dbReference>
<proteinExistence type="predicted"/>
<keyword evidence="3" id="KW-0804">Transcription</keyword>
<dbReference type="InterPro" id="IPR018062">
    <property type="entry name" value="HTH_AraC-typ_CS"/>
</dbReference>
<dbReference type="AlphaFoldDB" id="A0A1Q8ZV27"/>
<dbReference type="PROSITE" id="PS01124">
    <property type="entry name" value="HTH_ARAC_FAMILY_2"/>
    <property type="match status" value="1"/>
</dbReference>
<dbReference type="Proteomes" id="UP000186894">
    <property type="component" value="Unassembled WGS sequence"/>
</dbReference>
<evidence type="ECO:0000313" key="6">
    <source>
        <dbReference type="Proteomes" id="UP000186894"/>
    </source>
</evidence>
<dbReference type="PANTHER" id="PTHR46796:SF14">
    <property type="entry name" value="TRANSCRIPTIONAL REGULATORY PROTEIN"/>
    <property type="match status" value="1"/>
</dbReference>
<evidence type="ECO:0000256" key="2">
    <source>
        <dbReference type="ARBA" id="ARBA00023125"/>
    </source>
</evidence>
<name>A0A1Q8ZV27_9HYPH</name>